<evidence type="ECO:0000256" key="9">
    <source>
        <dbReference type="RuleBase" id="RU365068"/>
    </source>
</evidence>
<dbReference type="InterPro" id="IPR014001">
    <property type="entry name" value="Helicase_ATP-bd"/>
</dbReference>
<dbReference type="Pfam" id="PF13959">
    <property type="entry name" value="CTE_SPB4"/>
    <property type="match status" value="1"/>
</dbReference>
<evidence type="ECO:0000256" key="7">
    <source>
        <dbReference type="ARBA" id="ARBA00047984"/>
    </source>
</evidence>
<organism evidence="12 13">
    <name type="scientific">Hibiscus syriacus</name>
    <name type="common">Rose of Sharon</name>
    <dbReference type="NCBI Taxonomy" id="106335"/>
    <lineage>
        <taxon>Eukaryota</taxon>
        <taxon>Viridiplantae</taxon>
        <taxon>Streptophyta</taxon>
        <taxon>Embryophyta</taxon>
        <taxon>Tracheophyta</taxon>
        <taxon>Spermatophyta</taxon>
        <taxon>Magnoliopsida</taxon>
        <taxon>eudicotyledons</taxon>
        <taxon>Gunneridae</taxon>
        <taxon>Pentapetalae</taxon>
        <taxon>rosids</taxon>
        <taxon>malvids</taxon>
        <taxon>Malvales</taxon>
        <taxon>Malvaceae</taxon>
        <taxon>Malvoideae</taxon>
        <taxon>Hibiscus</taxon>
    </lineage>
</organism>
<evidence type="ECO:0000256" key="1">
    <source>
        <dbReference type="ARBA" id="ARBA00022741"/>
    </source>
</evidence>
<dbReference type="SMART" id="SM00490">
    <property type="entry name" value="HELICc"/>
    <property type="match status" value="1"/>
</dbReference>
<evidence type="ECO:0000313" key="13">
    <source>
        <dbReference type="Proteomes" id="UP000436088"/>
    </source>
</evidence>
<dbReference type="PROSITE" id="PS51194">
    <property type="entry name" value="HELICASE_CTER"/>
    <property type="match status" value="1"/>
</dbReference>
<dbReference type="GO" id="GO:0003723">
    <property type="term" value="F:RNA binding"/>
    <property type="evidence" value="ECO:0007669"/>
    <property type="project" value="UniProtKB-UniRule"/>
</dbReference>
<dbReference type="PROSITE" id="PS51192">
    <property type="entry name" value="HELICASE_ATP_BIND_1"/>
    <property type="match status" value="1"/>
</dbReference>
<comment type="catalytic activity">
    <reaction evidence="7 9">
        <text>ATP + H2O = ADP + phosphate + H(+)</text>
        <dbReference type="Rhea" id="RHEA:13065"/>
        <dbReference type="ChEBI" id="CHEBI:15377"/>
        <dbReference type="ChEBI" id="CHEBI:15378"/>
        <dbReference type="ChEBI" id="CHEBI:30616"/>
        <dbReference type="ChEBI" id="CHEBI:43474"/>
        <dbReference type="ChEBI" id="CHEBI:456216"/>
        <dbReference type="EC" id="3.6.4.13"/>
    </reaction>
</comment>
<evidence type="ECO:0000313" key="12">
    <source>
        <dbReference type="EMBL" id="KAE8672313.1"/>
    </source>
</evidence>
<dbReference type="InterPro" id="IPR000629">
    <property type="entry name" value="RNA-helicase_DEAD-box_CS"/>
</dbReference>
<evidence type="ECO:0000256" key="2">
    <source>
        <dbReference type="ARBA" id="ARBA00022801"/>
    </source>
</evidence>
<dbReference type="FunFam" id="3.40.50.300:FF:000379">
    <property type="entry name" value="RNA helicase"/>
    <property type="match status" value="1"/>
</dbReference>
<dbReference type="InterPro" id="IPR027417">
    <property type="entry name" value="P-loop_NTPase"/>
</dbReference>
<dbReference type="InterPro" id="IPR011545">
    <property type="entry name" value="DEAD/DEAH_box_helicase_dom"/>
</dbReference>
<dbReference type="GO" id="GO:0003724">
    <property type="term" value="F:RNA helicase activity"/>
    <property type="evidence" value="ECO:0007669"/>
    <property type="project" value="UniProtKB-EC"/>
</dbReference>
<dbReference type="GO" id="GO:0005524">
    <property type="term" value="F:ATP binding"/>
    <property type="evidence" value="ECO:0007669"/>
    <property type="project" value="UniProtKB-UniRule"/>
</dbReference>
<dbReference type="InterPro" id="IPR001650">
    <property type="entry name" value="Helicase_C-like"/>
</dbReference>
<dbReference type="Pfam" id="PF00270">
    <property type="entry name" value="DEAD"/>
    <property type="match status" value="1"/>
</dbReference>
<dbReference type="CDD" id="cd18787">
    <property type="entry name" value="SF2_C_DEAD"/>
    <property type="match status" value="1"/>
</dbReference>
<evidence type="ECO:0000256" key="8">
    <source>
        <dbReference type="RuleBase" id="RU000492"/>
    </source>
</evidence>
<evidence type="ECO:0000259" key="11">
    <source>
        <dbReference type="PROSITE" id="PS51194"/>
    </source>
</evidence>
<comment type="caution">
    <text evidence="12">The sequence shown here is derived from an EMBL/GenBank/DDBJ whole genome shotgun (WGS) entry which is preliminary data.</text>
</comment>
<dbReference type="PROSITE" id="PS00039">
    <property type="entry name" value="DEAD_ATP_HELICASE"/>
    <property type="match status" value="1"/>
</dbReference>
<dbReference type="EMBL" id="VEPZ02001449">
    <property type="protein sequence ID" value="KAE8672313.1"/>
    <property type="molecule type" value="Genomic_DNA"/>
</dbReference>
<proteinExistence type="inferred from homology"/>
<protein>
    <recommendedName>
        <fullName evidence="9">ATP-dependent RNA helicase</fullName>
        <ecNumber evidence="9">3.6.4.13</ecNumber>
    </recommendedName>
</protein>
<evidence type="ECO:0000256" key="5">
    <source>
        <dbReference type="ARBA" id="ARBA00022884"/>
    </source>
</evidence>
<keyword evidence="4 8" id="KW-0067">ATP-binding</keyword>
<evidence type="ECO:0000256" key="4">
    <source>
        <dbReference type="ARBA" id="ARBA00022840"/>
    </source>
</evidence>
<comment type="similarity">
    <text evidence="6">Belongs to the DEAD box helicase family. DDX18/HAS1 subfamily.</text>
</comment>
<dbReference type="Gene3D" id="3.40.50.300">
    <property type="entry name" value="P-loop containing nucleotide triphosphate hydrolases"/>
    <property type="match status" value="2"/>
</dbReference>
<dbReference type="SUPFAM" id="SSF52540">
    <property type="entry name" value="P-loop containing nucleoside triphosphate hydrolases"/>
    <property type="match status" value="1"/>
</dbReference>
<feature type="domain" description="Helicase C-terminal" evidence="11">
    <location>
        <begin position="145"/>
        <end position="315"/>
    </location>
</feature>
<reference evidence="12" key="1">
    <citation type="submission" date="2019-09" db="EMBL/GenBank/DDBJ databases">
        <title>Draft genome information of white flower Hibiscus syriacus.</title>
        <authorList>
            <person name="Kim Y.-M."/>
        </authorList>
    </citation>
    <scope>NUCLEOTIDE SEQUENCE [LARGE SCALE GENOMIC DNA]</scope>
    <source>
        <strain evidence="12">YM2019G1</strain>
    </source>
</reference>
<name>A0A6A2XA33_HIBSY</name>
<comment type="domain">
    <text evidence="9">The Q motif is unique to and characteristic of the DEAD box family of RNA helicases and controls ATP binding and hydrolysis.</text>
</comment>
<gene>
    <name evidence="12" type="ORF">F3Y22_tig00111847pilonHSYRG00229</name>
</gene>
<keyword evidence="3 8" id="KW-0347">Helicase</keyword>
<comment type="function">
    <text evidence="9">RNA helicase.</text>
</comment>
<keyword evidence="1 8" id="KW-0547">Nucleotide-binding</keyword>
<evidence type="ECO:0000256" key="6">
    <source>
        <dbReference type="ARBA" id="ARBA00024357"/>
    </source>
</evidence>
<keyword evidence="2 8" id="KW-0378">Hydrolase</keyword>
<accession>A0A6A2XA33</accession>
<evidence type="ECO:0000259" key="10">
    <source>
        <dbReference type="PROSITE" id="PS51192"/>
    </source>
</evidence>
<dbReference type="InterPro" id="IPR025313">
    <property type="entry name" value="SPB4-like_CTE"/>
</dbReference>
<keyword evidence="13" id="KW-1185">Reference proteome</keyword>
<evidence type="ECO:0000256" key="3">
    <source>
        <dbReference type="ARBA" id="ARBA00022806"/>
    </source>
</evidence>
<dbReference type="Pfam" id="PF00271">
    <property type="entry name" value="Helicase_C"/>
    <property type="match status" value="1"/>
</dbReference>
<dbReference type="AlphaFoldDB" id="A0A6A2XA33"/>
<sequence>MKTEEAAVAEQQRMFAEACASRAVNEMRQIASYSKSTRSRLDKYSDRMDSTRTRLEFLTSRNELLDTRLEKLCLIIDEADRILEANFEEEMKQIIEHLPKQNRKTALFSATQTKKVEDLARLSFQTTPIYIDVDHGRKKVVTNEGLQQGYCVVHSSKRFVLLYSFLKRNLSKKVTVFFSSCNSVKFHAELLRYIHVDCHDIHGKQKQQKRTTTFFDFCKAEKGILLCTVVAARGLGIPAVDWILQYDPLDEPKEYIHRVGRTARGEGAKGNALLFLIPEELQFLRYLKPAKVPVKEYEFDEKKLANVQSHLEKLVANNYYLNKSAKDAYRSYILAYNSHSMKDIFNVHRLDLQIAMHPNLERKHANSNEHKTVLVKAIRTEGKEAKTTSGNS</sequence>
<feature type="domain" description="Helicase ATP-binding" evidence="10">
    <location>
        <begin position="1"/>
        <end position="130"/>
    </location>
</feature>
<dbReference type="Proteomes" id="UP000436088">
    <property type="component" value="Unassembled WGS sequence"/>
</dbReference>
<dbReference type="SMART" id="SM01178">
    <property type="entry name" value="DUF4217"/>
    <property type="match status" value="1"/>
</dbReference>
<keyword evidence="5 9" id="KW-0694">RNA-binding</keyword>
<dbReference type="EC" id="3.6.4.13" evidence="9"/>
<dbReference type="GO" id="GO:0016787">
    <property type="term" value="F:hydrolase activity"/>
    <property type="evidence" value="ECO:0007669"/>
    <property type="project" value="UniProtKB-KW"/>
</dbReference>
<dbReference type="PANTHER" id="PTHR24031">
    <property type="entry name" value="RNA HELICASE"/>
    <property type="match status" value="1"/>
</dbReference>